<evidence type="ECO:0000313" key="2">
    <source>
        <dbReference type="Proteomes" id="UP000232688"/>
    </source>
</evidence>
<gene>
    <name evidence="1" type="ORF">RhiirA1_481315</name>
</gene>
<dbReference type="VEuPathDB" id="FungiDB:RhiirA1_481315"/>
<dbReference type="AlphaFoldDB" id="A0A2N0QN91"/>
<dbReference type="Proteomes" id="UP000232688">
    <property type="component" value="Unassembled WGS sequence"/>
</dbReference>
<organism evidence="1 2">
    <name type="scientific">Rhizophagus irregularis</name>
    <dbReference type="NCBI Taxonomy" id="588596"/>
    <lineage>
        <taxon>Eukaryota</taxon>
        <taxon>Fungi</taxon>
        <taxon>Fungi incertae sedis</taxon>
        <taxon>Mucoromycota</taxon>
        <taxon>Glomeromycotina</taxon>
        <taxon>Glomeromycetes</taxon>
        <taxon>Glomerales</taxon>
        <taxon>Glomeraceae</taxon>
        <taxon>Rhizophagus</taxon>
    </lineage>
</organism>
<comment type="caution">
    <text evidence="1">The sequence shown here is derived from an EMBL/GenBank/DDBJ whole genome shotgun (WGS) entry which is preliminary data.</text>
</comment>
<name>A0A2N0QN91_9GLOM</name>
<proteinExistence type="predicted"/>
<accession>A0A2N0QN91</accession>
<reference evidence="1 2" key="1">
    <citation type="submission" date="2017-10" db="EMBL/GenBank/DDBJ databases">
        <title>Extensive intraspecific genome diversity in a model arbuscular mycorrhizal fungus.</title>
        <authorList>
            <person name="Chen E.C.H."/>
            <person name="Morin E."/>
            <person name="Baudet D."/>
            <person name="Noel J."/>
            <person name="Ndikumana S."/>
            <person name="Charron P."/>
            <person name="St-Onge C."/>
            <person name="Giorgi J."/>
            <person name="Grigoriev I.V."/>
            <person name="Roux C."/>
            <person name="Martin F.M."/>
            <person name="Corradi N."/>
        </authorList>
    </citation>
    <scope>NUCLEOTIDE SEQUENCE [LARGE SCALE GENOMIC DNA]</scope>
    <source>
        <strain evidence="1 2">A1</strain>
    </source>
</reference>
<evidence type="ECO:0000313" key="1">
    <source>
        <dbReference type="EMBL" id="PKC52514.1"/>
    </source>
</evidence>
<reference evidence="1 2" key="2">
    <citation type="submission" date="2017-10" db="EMBL/GenBank/DDBJ databases">
        <title>Genome analyses suggest a sexual origin of heterokaryosis in a supposedly ancient asexual fungus.</title>
        <authorList>
            <person name="Corradi N."/>
            <person name="Sedzielewska K."/>
            <person name="Noel J."/>
            <person name="Charron P."/>
            <person name="Farinelli L."/>
            <person name="Marton T."/>
            <person name="Kruger M."/>
            <person name="Pelin A."/>
            <person name="Brachmann A."/>
            <person name="Corradi N."/>
        </authorList>
    </citation>
    <scope>NUCLEOTIDE SEQUENCE [LARGE SCALE GENOMIC DNA]</scope>
    <source>
        <strain evidence="1 2">A1</strain>
    </source>
</reference>
<feature type="non-terminal residue" evidence="1">
    <location>
        <position position="1"/>
    </location>
</feature>
<protein>
    <submittedName>
        <fullName evidence="1">Uncharacterized protein</fullName>
    </submittedName>
</protein>
<dbReference type="EMBL" id="LLXH01005621">
    <property type="protein sequence ID" value="PKC52514.1"/>
    <property type="molecule type" value="Genomic_DNA"/>
</dbReference>
<sequence length="54" mass="6263">CFAHVINLSVQAALTQLESKISKLRDLVNRIHSSLCCKRSNIKHEKMIKFNHQM</sequence>